<gene>
    <name evidence="13" type="primary">rseP</name>
    <name evidence="13" type="ORF">DI555_13755</name>
</gene>
<keyword evidence="7 11" id="KW-0862">Zinc</keyword>
<dbReference type="EMBL" id="QFPX01000010">
    <property type="protein sequence ID" value="PZQ54129.1"/>
    <property type="molecule type" value="Genomic_DNA"/>
</dbReference>
<feature type="transmembrane region" description="Helical" evidence="11">
    <location>
        <begin position="110"/>
        <end position="134"/>
    </location>
</feature>
<evidence type="ECO:0000313" key="13">
    <source>
        <dbReference type="EMBL" id="PZQ54129.1"/>
    </source>
</evidence>
<keyword evidence="10 11" id="KW-0472">Membrane</keyword>
<dbReference type="Pfam" id="PF02163">
    <property type="entry name" value="Peptidase_M50"/>
    <property type="match status" value="1"/>
</dbReference>
<dbReference type="GO" id="GO:0046872">
    <property type="term" value="F:metal ion binding"/>
    <property type="evidence" value="ECO:0007669"/>
    <property type="project" value="UniProtKB-KW"/>
</dbReference>
<keyword evidence="8 11" id="KW-1133">Transmembrane helix</keyword>
<dbReference type="PANTHER" id="PTHR42837">
    <property type="entry name" value="REGULATOR OF SIGMA-E PROTEASE RSEP"/>
    <property type="match status" value="1"/>
</dbReference>
<dbReference type="PANTHER" id="PTHR42837:SF2">
    <property type="entry name" value="MEMBRANE METALLOPROTEASE ARASP2, CHLOROPLASTIC-RELATED"/>
    <property type="match status" value="1"/>
</dbReference>
<reference evidence="13 14" key="1">
    <citation type="submission" date="2017-08" db="EMBL/GenBank/DDBJ databases">
        <title>Infants hospitalized years apart are colonized by the same room-sourced microbial strains.</title>
        <authorList>
            <person name="Brooks B."/>
            <person name="Olm M.R."/>
            <person name="Firek B.A."/>
            <person name="Baker R."/>
            <person name="Thomas B.C."/>
            <person name="Morowitz M.J."/>
            <person name="Banfield J.F."/>
        </authorList>
    </citation>
    <scope>NUCLEOTIDE SEQUENCE [LARGE SCALE GENOMIC DNA]</scope>
    <source>
        <strain evidence="13">S2_005_002_R2_33</strain>
    </source>
</reference>
<keyword evidence="9 11" id="KW-0482">Metalloprotease</keyword>
<dbReference type="CDD" id="cd06163">
    <property type="entry name" value="S2P-M50_PDZ_RseP-like"/>
    <property type="match status" value="1"/>
</dbReference>
<dbReference type="SUPFAM" id="SSF50156">
    <property type="entry name" value="PDZ domain-like"/>
    <property type="match status" value="2"/>
</dbReference>
<comment type="caution">
    <text evidence="13">The sequence shown here is derived from an EMBL/GenBank/DDBJ whole genome shotgun (WGS) entry which is preliminary data.</text>
</comment>
<dbReference type="EC" id="3.4.24.-" evidence="11"/>
<accession>A0A2W5NPU8</accession>
<keyword evidence="6 11" id="KW-0378">Hydrolase</keyword>
<dbReference type="InterPro" id="IPR001478">
    <property type="entry name" value="PDZ"/>
</dbReference>
<dbReference type="InterPro" id="IPR008915">
    <property type="entry name" value="Peptidase_M50"/>
</dbReference>
<dbReference type="Proteomes" id="UP000249082">
    <property type="component" value="Unassembled WGS sequence"/>
</dbReference>
<dbReference type="InterPro" id="IPR036034">
    <property type="entry name" value="PDZ_sf"/>
</dbReference>
<protein>
    <recommendedName>
        <fullName evidence="11">Zinc metalloprotease</fullName>
        <ecNumber evidence="11">3.4.24.-</ecNumber>
    </recommendedName>
</protein>
<feature type="domain" description="PDZ" evidence="12">
    <location>
        <begin position="223"/>
        <end position="288"/>
    </location>
</feature>
<evidence type="ECO:0000313" key="14">
    <source>
        <dbReference type="Proteomes" id="UP000249082"/>
    </source>
</evidence>
<dbReference type="Gene3D" id="2.30.42.10">
    <property type="match status" value="2"/>
</dbReference>
<evidence type="ECO:0000259" key="12">
    <source>
        <dbReference type="SMART" id="SM00228"/>
    </source>
</evidence>
<dbReference type="GO" id="GO:0006508">
    <property type="term" value="P:proteolysis"/>
    <property type="evidence" value="ECO:0007669"/>
    <property type="project" value="UniProtKB-KW"/>
</dbReference>
<keyword evidence="11" id="KW-0479">Metal-binding</keyword>
<evidence type="ECO:0000256" key="5">
    <source>
        <dbReference type="ARBA" id="ARBA00022692"/>
    </source>
</evidence>
<keyword evidence="4 13" id="KW-0645">Protease</keyword>
<feature type="transmembrane region" description="Helical" evidence="11">
    <location>
        <begin position="432"/>
        <end position="450"/>
    </location>
</feature>
<evidence type="ECO:0000256" key="9">
    <source>
        <dbReference type="ARBA" id="ARBA00023049"/>
    </source>
</evidence>
<comment type="subcellular location">
    <subcellularLocation>
        <location evidence="2">Membrane</location>
        <topology evidence="2">Multi-pass membrane protein</topology>
    </subcellularLocation>
</comment>
<evidence type="ECO:0000256" key="6">
    <source>
        <dbReference type="ARBA" id="ARBA00022801"/>
    </source>
</evidence>
<evidence type="ECO:0000256" key="8">
    <source>
        <dbReference type="ARBA" id="ARBA00022989"/>
    </source>
</evidence>
<evidence type="ECO:0000256" key="4">
    <source>
        <dbReference type="ARBA" id="ARBA00022670"/>
    </source>
</evidence>
<feature type="domain" description="PDZ" evidence="12">
    <location>
        <begin position="127"/>
        <end position="198"/>
    </location>
</feature>
<name>A0A2W5NPU8_9SPHN</name>
<sequence length="461" mass="48747">MTASPNLLTTIFAFLLVLGPLVLIHELGHYLVGRLFGVKADAFSIGFGKEIAGWTDRRGTRWKLSALPLGGYVQFAGDMNPASAPGAGEDGLTAEERAKTFHVKPLWQRALIVFAGPLTNFVLCVLILAGFVYAHGRLIADPEVVGFSETSAAKSAGMQVGDHIVSIDGNRIGSVTDIPEHTVYYPGKTVEVVVQREGSTVVLPVKLANDEVSDDFGNKARIGDLGADFAVPVVSGFTADSPAEQAGMKLGDRIVAVGETPISSFREVPPLIMPRPGAKTTITVVREGQAHVLPMTIGSAVQEDAKGVKATVGRIGVESGFGRLEPVGAVQALGIGVDRSFALMGTIVTGIRQILTGDRSVRELGGPIKIAKYSGEQFSLGWEPFVGFVAMISINLAFINLLPIPGLDGGHLAFYAAELVRRKPLGLRSQEWAIRTGVALVLALMLFVTVNDLASLPIFGG</sequence>
<keyword evidence="5 11" id="KW-0812">Transmembrane</keyword>
<dbReference type="InterPro" id="IPR041489">
    <property type="entry name" value="PDZ_6"/>
</dbReference>
<dbReference type="Pfam" id="PF17820">
    <property type="entry name" value="PDZ_6"/>
    <property type="match status" value="1"/>
</dbReference>
<dbReference type="GO" id="GO:0016020">
    <property type="term" value="C:membrane"/>
    <property type="evidence" value="ECO:0007669"/>
    <property type="project" value="UniProtKB-SubCell"/>
</dbReference>
<evidence type="ECO:0000256" key="7">
    <source>
        <dbReference type="ARBA" id="ARBA00022833"/>
    </source>
</evidence>
<evidence type="ECO:0000256" key="2">
    <source>
        <dbReference type="ARBA" id="ARBA00004141"/>
    </source>
</evidence>
<evidence type="ECO:0000256" key="1">
    <source>
        <dbReference type="ARBA" id="ARBA00001947"/>
    </source>
</evidence>
<dbReference type="NCBIfam" id="TIGR00054">
    <property type="entry name" value="RIP metalloprotease RseP"/>
    <property type="match status" value="1"/>
</dbReference>
<dbReference type="GO" id="GO:0004222">
    <property type="term" value="F:metalloendopeptidase activity"/>
    <property type="evidence" value="ECO:0007669"/>
    <property type="project" value="InterPro"/>
</dbReference>
<evidence type="ECO:0000256" key="3">
    <source>
        <dbReference type="ARBA" id="ARBA00007931"/>
    </source>
</evidence>
<dbReference type="InterPro" id="IPR004387">
    <property type="entry name" value="Pept_M50_Zn"/>
</dbReference>
<evidence type="ECO:0000256" key="10">
    <source>
        <dbReference type="ARBA" id="ARBA00023136"/>
    </source>
</evidence>
<dbReference type="SMART" id="SM00228">
    <property type="entry name" value="PDZ"/>
    <property type="match status" value="2"/>
</dbReference>
<proteinExistence type="inferred from homology"/>
<dbReference type="AlphaFoldDB" id="A0A2W5NPU8"/>
<comment type="cofactor">
    <cofactor evidence="1 11">
        <name>Zn(2+)</name>
        <dbReference type="ChEBI" id="CHEBI:29105"/>
    </cofactor>
</comment>
<evidence type="ECO:0000256" key="11">
    <source>
        <dbReference type="RuleBase" id="RU362031"/>
    </source>
</evidence>
<organism evidence="13 14">
    <name type="scientific">Novosphingobium pentaromativorans</name>
    <dbReference type="NCBI Taxonomy" id="205844"/>
    <lineage>
        <taxon>Bacteria</taxon>
        <taxon>Pseudomonadati</taxon>
        <taxon>Pseudomonadota</taxon>
        <taxon>Alphaproteobacteria</taxon>
        <taxon>Sphingomonadales</taxon>
        <taxon>Sphingomonadaceae</taxon>
        <taxon>Novosphingobium</taxon>
    </lineage>
</organism>
<comment type="similarity">
    <text evidence="3 11">Belongs to the peptidase M50B family.</text>
</comment>